<dbReference type="Gene3D" id="3.30.430.20">
    <property type="entry name" value="Gnk2 domain, C-X8-C-X2-C motif"/>
    <property type="match status" value="2"/>
</dbReference>
<keyword evidence="4" id="KW-0808">Transferase</keyword>
<evidence type="ECO:0000313" key="20">
    <source>
        <dbReference type="EMBL" id="KAL0012485.1"/>
    </source>
</evidence>
<dbReference type="GO" id="GO:0009737">
    <property type="term" value="P:response to abscisic acid"/>
    <property type="evidence" value="ECO:0007669"/>
    <property type="project" value="UniProtKB-ARBA"/>
</dbReference>
<dbReference type="GO" id="GO:0004674">
    <property type="term" value="F:protein serine/threonine kinase activity"/>
    <property type="evidence" value="ECO:0007669"/>
    <property type="project" value="UniProtKB-KW"/>
</dbReference>
<dbReference type="SMART" id="SM00220">
    <property type="entry name" value="S_TKc"/>
    <property type="match status" value="1"/>
</dbReference>
<evidence type="ECO:0000256" key="11">
    <source>
        <dbReference type="ARBA" id="ARBA00022989"/>
    </source>
</evidence>
<dbReference type="AlphaFoldDB" id="A0AAW2DT55"/>
<dbReference type="PANTHER" id="PTHR27002">
    <property type="entry name" value="RECEPTOR-LIKE SERINE/THREONINE-PROTEIN KINASE SD1-8"/>
    <property type="match status" value="1"/>
</dbReference>
<dbReference type="SUPFAM" id="SSF56112">
    <property type="entry name" value="Protein kinase-like (PK-like)"/>
    <property type="match status" value="1"/>
</dbReference>
<dbReference type="Proteomes" id="UP001459277">
    <property type="component" value="Unassembled WGS sequence"/>
</dbReference>
<dbReference type="Pfam" id="PF01657">
    <property type="entry name" value="Stress-antifung"/>
    <property type="match status" value="2"/>
</dbReference>
<dbReference type="InterPro" id="IPR011009">
    <property type="entry name" value="Kinase-like_dom_sf"/>
</dbReference>
<evidence type="ECO:0000256" key="2">
    <source>
        <dbReference type="ARBA" id="ARBA00022527"/>
    </source>
</evidence>
<evidence type="ECO:0000313" key="21">
    <source>
        <dbReference type="Proteomes" id="UP001459277"/>
    </source>
</evidence>
<dbReference type="InterPro" id="IPR038408">
    <property type="entry name" value="GNK2_sf"/>
</dbReference>
<dbReference type="Gene3D" id="1.10.510.10">
    <property type="entry name" value="Transferase(Phosphotransferase) domain 1"/>
    <property type="match status" value="1"/>
</dbReference>
<evidence type="ECO:0000256" key="7">
    <source>
        <dbReference type="ARBA" id="ARBA00022737"/>
    </source>
</evidence>
<feature type="binding site" evidence="15">
    <location>
        <position position="315"/>
    </location>
    <ligand>
        <name>ATP</name>
        <dbReference type="ChEBI" id="CHEBI:30616"/>
    </ligand>
</feature>
<name>A0AAW2DT55_9ROSI</name>
<keyword evidence="8 15" id="KW-0547">Nucleotide-binding</keyword>
<evidence type="ECO:0000256" key="16">
    <source>
        <dbReference type="SAM" id="MobiDB-lite"/>
    </source>
</evidence>
<feature type="region of interest" description="Disordered" evidence="16">
    <location>
        <begin position="193"/>
        <end position="223"/>
    </location>
</feature>
<dbReference type="InterPro" id="IPR000719">
    <property type="entry name" value="Prot_kinase_dom"/>
</dbReference>
<proteinExistence type="predicted"/>
<organism evidence="20 21">
    <name type="scientific">Lithocarpus litseifolius</name>
    <dbReference type="NCBI Taxonomy" id="425828"/>
    <lineage>
        <taxon>Eukaryota</taxon>
        <taxon>Viridiplantae</taxon>
        <taxon>Streptophyta</taxon>
        <taxon>Embryophyta</taxon>
        <taxon>Tracheophyta</taxon>
        <taxon>Spermatophyta</taxon>
        <taxon>Magnoliopsida</taxon>
        <taxon>eudicotyledons</taxon>
        <taxon>Gunneridae</taxon>
        <taxon>Pentapetalae</taxon>
        <taxon>rosids</taxon>
        <taxon>fabids</taxon>
        <taxon>Fagales</taxon>
        <taxon>Fagaceae</taxon>
        <taxon>Lithocarpus</taxon>
    </lineage>
</organism>
<sequence length="617" mass="68617">MINNTKINYGFYNLSFGEAPDKVYAIALCRGDTSPSECRSCIDGASSDLLKACPNQKEAIIWPDKCSLRYSFRSIFNVMEANPRIAFYNTGNVQDVIAFNNVLLPLLNRLRNRTASGNSTYKFAAQSASAPNFQTIYALLECTPDLSKLDCNSCLEQVQSYIPQCCNGKQGGKFVSPSCDIRFEVYSFYDPSVEPPPPPPQVPSAASPPPESPTTTPGKESNSSRTTIVVVVTTISAAVLIISICICIYLRKKNPRKKVESKPEDEISVVQSLQFDFGTIRVATQNFADANKLGEGGFGIVYKGKFSNGQEIAVKRLSRNSSQGEVEFKNEVMLVAKLQHRNLVRLLGFCLEGDERLLVYQFVPNGSLDHFIFDPIKRAQLNWEKRFKIIGGIARGLLYLHEDSQLRIIHRDLKTSNILLDTSMNPKISDFGMARLFQLDQTQGNTSRVVGTYGYMPPEYAFHGQFSVKSDVFSFGVILLEMVAGQKNNAFHIEDSGDGLINYAWKQWRDGTTSNFVDPTLRTDSTTEIMKCIHMGLLCVQENVDKRPTMASIVLMLNSESMSLSVPSQPAFLMHSSTRSNMLLVEHDSREMGSTQSKSNSVQASVNEVSISELDPR</sequence>
<feature type="compositionally biased region" description="Pro residues" evidence="16">
    <location>
        <begin position="193"/>
        <end position="212"/>
    </location>
</feature>
<dbReference type="GO" id="GO:0005524">
    <property type="term" value="F:ATP binding"/>
    <property type="evidence" value="ECO:0007669"/>
    <property type="project" value="UniProtKB-UniRule"/>
</dbReference>
<comment type="subcellular location">
    <subcellularLocation>
        <location evidence="1">Membrane</location>
        <topology evidence="1">Single-pass membrane protein</topology>
    </subcellularLocation>
</comment>
<dbReference type="PROSITE" id="PS00107">
    <property type="entry name" value="PROTEIN_KINASE_ATP"/>
    <property type="match status" value="1"/>
</dbReference>
<evidence type="ECO:0000256" key="8">
    <source>
        <dbReference type="ARBA" id="ARBA00022741"/>
    </source>
</evidence>
<feature type="domain" description="Gnk2-homologous" evidence="19">
    <location>
        <begin position="81"/>
        <end position="188"/>
    </location>
</feature>
<keyword evidence="11 17" id="KW-1133">Transmembrane helix</keyword>
<feature type="domain" description="Protein kinase" evidence="18">
    <location>
        <begin position="287"/>
        <end position="572"/>
    </location>
</feature>
<feature type="region of interest" description="Disordered" evidence="16">
    <location>
        <begin position="589"/>
        <end position="617"/>
    </location>
</feature>
<comment type="caution">
    <text evidence="20">The sequence shown here is derived from an EMBL/GenBank/DDBJ whole genome shotgun (WGS) entry which is preliminary data.</text>
</comment>
<keyword evidence="12 17" id="KW-0472">Membrane</keyword>
<accession>A0AAW2DT55</accession>
<dbReference type="InterPro" id="IPR008271">
    <property type="entry name" value="Ser/Thr_kinase_AS"/>
</dbReference>
<evidence type="ECO:0000256" key="6">
    <source>
        <dbReference type="ARBA" id="ARBA00022729"/>
    </source>
</evidence>
<dbReference type="InterPro" id="IPR002902">
    <property type="entry name" value="GNK2"/>
</dbReference>
<dbReference type="PROSITE" id="PS51473">
    <property type="entry name" value="GNK2"/>
    <property type="match status" value="2"/>
</dbReference>
<feature type="compositionally biased region" description="Polar residues" evidence="16">
    <location>
        <begin position="592"/>
        <end position="610"/>
    </location>
</feature>
<dbReference type="CDD" id="cd23509">
    <property type="entry name" value="Gnk2-like"/>
    <property type="match status" value="2"/>
</dbReference>
<dbReference type="Pfam" id="PF07714">
    <property type="entry name" value="PK_Tyr_Ser-Thr"/>
    <property type="match status" value="1"/>
</dbReference>
<dbReference type="PROSITE" id="PS00108">
    <property type="entry name" value="PROTEIN_KINASE_ST"/>
    <property type="match status" value="1"/>
</dbReference>
<evidence type="ECO:0000256" key="17">
    <source>
        <dbReference type="SAM" id="Phobius"/>
    </source>
</evidence>
<keyword evidence="9" id="KW-0418">Kinase</keyword>
<evidence type="ECO:0000256" key="15">
    <source>
        <dbReference type="PROSITE-ProRule" id="PRU10141"/>
    </source>
</evidence>
<keyword evidence="21" id="KW-1185">Reference proteome</keyword>
<feature type="domain" description="Gnk2-homologous" evidence="19">
    <location>
        <begin position="1"/>
        <end position="75"/>
    </location>
</feature>
<evidence type="ECO:0000259" key="18">
    <source>
        <dbReference type="PROSITE" id="PS50011"/>
    </source>
</evidence>
<reference evidence="20 21" key="1">
    <citation type="submission" date="2024-01" db="EMBL/GenBank/DDBJ databases">
        <title>A telomere-to-telomere, gap-free genome of sweet tea (Lithocarpus litseifolius).</title>
        <authorList>
            <person name="Zhou J."/>
        </authorList>
    </citation>
    <scope>NUCLEOTIDE SEQUENCE [LARGE SCALE GENOMIC DNA]</scope>
    <source>
        <strain evidence="20">Zhou-2022a</strain>
        <tissue evidence="20">Leaf</tissue>
    </source>
</reference>
<evidence type="ECO:0000256" key="12">
    <source>
        <dbReference type="ARBA" id="ARBA00023136"/>
    </source>
</evidence>
<evidence type="ECO:0000256" key="5">
    <source>
        <dbReference type="ARBA" id="ARBA00022692"/>
    </source>
</evidence>
<dbReference type="CDD" id="cd14066">
    <property type="entry name" value="STKc_IRAK"/>
    <property type="match status" value="1"/>
</dbReference>
<dbReference type="FunFam" id="1.10.510.10:FF:000343">
    <property type="entry name" value="Cysteine-rich receptor-like protein kinase 28"/>
    <property type="match status" value="1"/>
</dbReference>
<dbReference type="InterPro" id="IPR001245">
    <property type="entry name" value="Ser-Thr/Tyr_kinase_cat_dom"/>
</dbReference>
<evidence type="ECO:0000256" key="10">
    <source>
        <dbReference type="ARBA" id="ARBA00022840"/>
    </source>
</evidence>
<evidence type="ECO:0008006" key="22">
    <source>
        <dbReference type="Google" id="ProtNLM"/>
    </source>
</evidence>
<dbReference type="InterPro" id="IPR017441">
    <property type="entry name" value="Protein_kinase_ATP_BS"/>
</dbReference>
<keyword evidence="13" id="KW-0675">Receptor</keyword>
<keyword evidence="5 17" id="KW-0812">Transmembrane</keyword>
<dbReference type="Gene3D" id="3.30.200.20">
    <property type="entry name" value="Phosphorylase Kinase, domain 1"/>
    <property type="match status" value="1"/>
</dbReference>
<evidence type="ECO:0000256" key="13">
    <source>
        <dbReference type="ARBA" id="ARBA00023170"/>
    </source>
</evidence>
<evidence type="ECO:0000256" key="1">
    <source>
        <dbReference type="ARBA" id="ARBA00004167"/>
    </source>
</evidence>
<evidence type="ECO:0000256" key="9">
    <source>
        <dbReference type="ARBA" id="ARBA00022777"/>
    </source>
</evidence>
<feature type="transmembrane region" description="Helical" evidence="17">
    <location>
        <begin position="228"/>
        <end position="250"/>
    </location>
</feature>
<keyword evidence="3" id="KW-0597">Phosphoprotein</keyword>
<evidence type="ECO:0000256" key="3">
    <source>
        <dbReference type="ARBA" id="ARBA00022553"/>
    </source>
</evidence>
<keyword evidence="7" id="KW-0677">Repeat</keyword>
<evidence type="ECO:0000259" key="19">
    <source>
        <dbReference type="PROSITE" id="PS51473"/>
    </source>
</evidence>
<dbReference type="FunFam" id="3.30.430.20:FF:000002">
    <property type="entry name" value="Cysteine-rich receptor-like protein kinase 10"/>
    <property type="match status" value="1"/>
</dbReference>
<dbReference type="PROSITE" id="PS50011">
    <property type="entry name" value="PROTEIN_KINASE_DOM"/>
    <property type="match status" value="1"/>
</dbReference>
<keyword evidence="6" id="KW-0732">Signal</keyword>
<dbReference type="FunFam" id="3.30.200.20:FF:000142">
    <property type="entry name" value="Cysteine-rich receptor-like protein kinase 10"/>
    <property type="match status" value="1"/>
</dbReference>
<dbReference type="GO" id="GO:0005886">
    <property type="term" value="C:plasma membrane"/>
    <property type="evidence" value="ECO:0007669"/>
    <property type="project" value="TreeGrafter"/>
</dbReference>
<gene>
    <name evidence="20" type="ORF">SO802_007593</name>
</gene>
<keyword evidence="10 15" id="KW-0067">ATP-binding</keyword>
<keyword evidence="2" id="KW-0723">Serine/threonine-protein kinase</keyword>
<keyword evidence="14" id="KW-0325">Glycoprotein</keyword>
<protein>
    <recommendedName>
        <fullName evidence="22">Cysteine-rich receptor-like protein kinase 29</fullName>
    </recommendedName>
</protein>
<dbReference type="EMBL" id="JAZDWU010000002">
    <property type="protein sequence ID" value="KAL0012485.1"/>
    <property type="molecule type" value="Genomic_DNA"/>
</dbReference>
<dbReference type="PANTHER" id="PTHR27002:SF1104">
    <property type="entry name" value="CYSTEINE-RICH RECEPTOR-LIKE PROTEIN KINASE 27-RELATED"/>
    <property type="match status" value="1"/>
</dbReference>
<evidence type="ECO:0000256" key="4">
    <source>
        <dbReference type="ARBA" id="ARBA00022679"/>
    </source>
</evidence>
<evidence type="ECO:0000256" key="14">
    <source>
        <dbReference type="ARBA" id="ARBA00023180"/>
    </source>
</evidence>